<dbReference type="AlphaFoldDB" id="A0A655AE58"/>
<name>A0A655AE58_MYCTX</name>
<accession>A0A655AE58</accession>
<dbReference type="EMBL" id="CNFU01001065">
    <property type="protein sequence ID" value="CKS96881.1"/>
    <property type="molecule type" value="Genomic_DNA"/>
</dbReference>
<dbReference type="Proteomes" id="UP000049023">
    <property type="component" value="Unassembled WGS sequence"/>
</dbReference>
<protein>
    <submittedName>
        <fullName evidence="1">Uncharacterized protein</fullName>
    </submittedName>
</protein>
<proteinExistence type="predicted"/>
<sequence>MRLERLVGRLNRHYLWFLAECVIDERAIGVTHPLPIAGAVADGSRGAVRAGSDVNPHRIGAVAINCRLRCRCRLRIGAGEAHGSGPACEDQAGDGKGCSRRWGWLQAHHPIAYWGLPVSGTHSAWKQSLVLPPPMGLFDPHMRLRAHGRRATDAVSGNDAVNRGRRQRFHRVTALSASTPPRPHVSEDVRKPLATSVSSNHRCHCIAVTKSLSGNTFRALASG</sequence>
<reference evidence="1 2" key="1">
    <citation type="submission" date="2015-03" db="EMBL/GenBank/DDBJ databases">
        <authorList>
            <consortium name="Pathogen Informatics"/>
        </authorList>
    </citation>
    <scope>NUCLEOTIDE SEQUENCE [LARGE SCALE GENOMIC DNA]</scope>
    <source>
        <strain evidence="1 2">Bir 187</strain>
    </source>
</reference>
<organism evidence="1 2">
    <name type="scientific">Mycobacterium tuberculosis</name>
    <dbReference type="NCBI Taxonomy" id="1773"/>
    <lineage>
        <taxon>Bacteria</taxon>
        <taxon>Bacillati</taxon>
        <taxon>Actinomycetota</taxon>
        <taxon>Actinomycetes</taxon>
        <taxon>Mycobacteriales</taxon>
        <taxon>Mycobacteriaceae</taxon>
        <taxon>Mycobacterium</taxon>
        <taxon>Mycobacterium tuberculosis complex</taxon>
    </lineage>
</organism>
<evidence type="ECO:0000313" key="1">
    <source>
        <dbReference type="EMBL" id="CKS96881.1"/>
    </source>
</evidence>
<evidence type="ECO:0000313" key="2">
    <source>
        <dbReference type="Proteomes" id="UP000049023"/>
    </source>
</evidence>
<gene>
    <name evidence="1" type="ORF">ERS027661_03765</name>
</gene>